<proteinExistence type="predicted"/>
<comment type="subcellular location">
    <subcellularLocation>
        <location evidence="1">Periplasm</location>
    </subcellularLocation>
</comment>
<name>A0A2T5AZP0_MYCDI</name>
<dbReference type="InterPro" id="IPR006059">
    <property type="entry name" value="SBP"/>
</dbReference>
<dbReference type="GO" id="GO:0042597">
    <property type="term" value="C:periplasmic space"/>
    <property type="evidence" value="ECO:0007669"/>
    <property type="project" value="UniProtKB-SubCell"/>
</dbReference>
<feature type="signal peptide" evidence="5">
    <location>
        <begin position="1"/>
        <end position="23"/>
    </location>
</feature>
<keyword evidence="2" id="KW-0813">Transport</keyword>
<dbReference type="EMBL" id="PZZZ01000008">
    <property type="protein sequence ID" value="PTM92135.1"/>
    <property type="molecule type" value="Genomic_DNA"/>
</dbReference>
<evidence type="ECO:0000256" key="1">
    <source>
        <dbReference type="ARBA" id="ARBA00004418"/>
    </source>
</evidence>
<dbReference type="GO" id="GO:0015846">
    <property type="term" value="P:polyamine transport"/>
    <property type="evidence" value="ECO:0007669"/>
    <property type="project" value="InterPro"/>
</dbReference>
<gene>
    <name evidence="6" type="ORF">C7449_108184</name>
</gene>
<keyword evidence="7" id="KW-1185">Reference proteome</keyword>
<dbReference type="GO" id="GO:0019808">
    <property type="term" value="F:polyamine binding"/>
    <property type="evidence" value="ECO:0007669"/>
    <property type="project" value="InterPro"/>
</dbReference>
<dbReference type="PANTHER" id="PTHR30222:SF18">
    <property type="entry name" value="BIFUNCTIONAL POLYHYDROXYBUTYRATE SYNTHASE _ ABC TRANSPORTER PERIPLASMIC BINDING PROTEIN-RELATED"/>
    <property type="match status" value="1"/>
</dbReference>
<evidence type="ECO:0000313" key="6">
    <source>
        <dbReference type="EMBL" id="PTM92135.1"/>
    </source>
</evidence>
<keyword evidence="3 5" id="KW-0732">Signal</keyword>
<dbReference type="PRINTS" id="PR00909">
    <property type="entry name" value="SPERMDNBNDNG"/>
</dbReference>
<dbReference type="OrthoDB" id="9813777at2"/>
<comment type="caution">
    <text evidence="6">The sequence shown here is derived from an EMBL/GenBank/DDBJ whole genome shotgun (WGS) entry which is preliminary data.</text>
</comment>
<dbReference type="AlphaFoldDB" id="A0A2T5AZP0"/>
<evidence type="ECO:0000256" key="5">
    <source>
        <dbReference type="SAM" id="SignalP"/>
    </source>
</evidence>
<feature type="chain" id="PRO_5015519723" evidence="5">
    <location>
        <begin position="24"/>
        <end position="386"/>
    </location>
</feature>
<evidence type="ECO:0000256" key="2">
    <source>
        <dbReference type="ARBA" id="ARBA00022448"/>
    </source>
</evidence>
<sequence>MKRFLHSCTALTLSVAFATAAVAQEPLTELGKGEGEVSIVAWAGYIERGETDKNYDWVTDFEKQTGCKVSVKTAATSDEMVALMNEGGFDLVTASGDASNRLIAGKRVQPINTDLIPSWKTIDERLQNAPWNTVKGVHYGTPYLWGPNVLMYNTEVFKGEAPKSWNVVFEEMTLPDGKSNKGRIQAYDGPIHIADAANYLMAHKPELGIKDPYELNEDQYKAALDLLRVQRTLVGRYWHDAMIQIDDFKNEGVVASGSWPFQVNLMQAEKQPIASTFPEEGVTGWSDTTMLHADSQHPNCAYMWMEHSLSPKVQGDAAAWFGAVPSVPAACKGNALLGDEGCKTNGFENFDKIRFWKTPTSKCETQGECVPYHRWVSDYIGVIGGR</sequence>
<dbReference type="Gene3D" id="3.40.190.10">
    <property type="entry name" value="Periplasmic binding protein-like II"/>
    <property type="match status" value="2"/>
</dbReference>
<dbReference type="InterPro" id="IPR001188">
    <property type="entry name" value="Sperm_putr-bd"/>
</dbReference>
<dbReference type="CDD" id="cd13588">
    <property type="entry name" value="PBP2_polyamine_1"/>
    <property type="match status" value="1"/>
</dbReference>
<dbReference type="SUPFAM" id="SSF53850">
    <property type="entry name" value="Periplasmic binding protein-like II"/>
    <property type="match status" value="1"/>
</dbReference>
<evidence type="ECO:0000313" key="7">
    <source>
        <dbReference type="Proteomes" id="UP000241247"/>
    </source>
</evidence>
<dbReference type="RefSeq" id="WP_108004405.1">
    <property type="nucleotide sequence ID" value="NZ_JBHEEX010000004.1"/>
</dbReference>
<dbReference type="Pfam" id="PF13416">
    <property type="entry name" value="SBP_bac_8"/>
    <property type="match status" value="1"/>
</dbReference>
<keyword evidence="4" id="KW-0574">Periplasm</keyword>
<evidence type="ECO:0000256" key="4">
    <source>
        <dbReference type="ARBA" id="ARBA00022764"/>
    </source>
</evidence>
<accession>A0A2T5AZP0</accession>
<evidence type="ECO:0000256" key="3">
    <source>
        <dbReference type="ARBA" id="ARBA00022729"/>
    </source>
</evidence>
<reference evidence="6 7" key="1">
    <citation type="submission" date="2018-04" db="EMBL/GenBank/DDBJ databases">
        <title>Genomic Encyclopedia of Type Strains, Phase IV (KMG-IV): sequencing the most valuable type-strain genomes for metagenomic binning, comparative biology and taxonomic classification.</title>
        <authorList>
            <person name="Goeker M."/>
        </authorList>
    </citation>
    <scope>NUCLEOTIDE SEQUENCE [LARGE SCALE GENOMIC DNA]</scope>
    <source>
        <strain evidence="6 7">DSM 7138</strain>
    </source>
</reference>
<dbReference type="PANTHER" id="PTHR30222">
    <property type="entry name" value="SPERMIDINE/PUTRESCINE-BINDING PERIPLASMIC PROTEIN"/>
    <property type="match status" value="1"/>
</dbReference>
<dbReference type="Proteomes" id="UP000241247">
    <property type="component" value="Unassembled WGS sequence"/>
</dbReference>
<organism evidence="6 7">
    <name type="scientific">Mycoplana dimorpha</name>
    <dbReference type="NCBI Taxonomy" id="28320"/>
    <lineage>
        <taxon>Bacteria</taxon>
        <taxon>Pseudomonadati</taxon>
        <taxon>Pseudomonadota</taxon>
        <taxon>Alphaproteobacteria</taxon>
        <taxon>Hyphomicrobiales</taxon>
        <taxon>Rhizobiaceae</taxon>
        <taxon>Mycoplana</taxon>
    </lineage>
</organism>
<protein>
    <submittedName>
        <fullName evidence="6">Putative spermidine/putrescine transport system substrate-binding protein</fullName>
    </submittedName>
</protein>